<evidence type="ECO:0000313" key="2">
    <source>
        <dbReference type="WBParaSite" id="ACRNAN_scaffold29444.g22707.t1"/>
    </source>
</evidence>
<dbReference type="WBParaSite" id="ACRNAN_scaffold29444.g22707.t1">
    <property type="protein sequence ID" value="ACRNAN_scaffold29444.g22707.t1"/>
    <property type="gene ID" value="ACRNAN_scaffold29444.g22707"/>
</dbReference>
<name>A0A914DMU7_9BILA</name>
<keyword evidence="1" id="KW-1185">Reference proteome</keyword>
<dbReference type="Proteomes" id="UP000887540">
    <property type="component" value="Unplaced"/>
</dbReference>
<sequence length="147" mass="17153">MLSPIYRPPTNTKPKIQEFIDALSECLSQLDIRNQPLLGDANIDWLTEQSEELRNLVELNDLQQNVKHLTHGSKLIDHFFTSKDINTQLCEHHDPIAKHEVISLRIHIQKPKQLKSLVECYNYKMVNLEAKHLIKNDSTELYPTKQM</sequence>
<dbReference type="InterPro" id="IPR036691">
    <property type="entry name" value="Endo/exonu/phosph_ase_sf"/>
</dbReference>
<organism evidence="1 2">
    <name type="scientific">Acrobeloides nanus</name>
    <dbReference type="NCBI Taxonomy" id="290746"/>
    <lineage>
        <taxon>Eukaryota</taxon>
        <taxon>Metazoa</taxon>
        <taxon>Ecdysozoa</taxon>
        <taxon>Nematoda</taxon>
        <taxon>Chromadorea</taxon>
        <taxon>Rhabditida</taxon>
        <taxon>Tylenchina</taxon>
        <taxon>Cephalobomorpha</taxon>
        <taxon>Cephaloboidea</taxon>
        <taxon>Cephalobidae</taxon>
        <taxon>Acrobeloides</taxon>
    </lineage>
</organism>
<evidence type="ECO:0000313" key="1">
    <source>
        <dbReference type="Proteomes" id="UP000887540"/>
    </source>
</evidence>
<proteinExistence type="predicted"/>
<dbReference type="AlphaFoldDB" id="A0A914DMU7"/>
<dbReference type="Gene3D" id="3.60.10.10">
    <property type="entry name" value="Endonuclease/exonuclease/phosphatase"/>
    <property type="match status" value="1"/>
</dbReference>
<reference evidence="2" key="1">
    <citation type="submission" date="2022-11" db="UniProtKB">
        <authorList>
            <consortium name="WormBaseParasite"/>
        </authorList>
    </citation>
    <scope>IDENTIFICATION</scope>
</reference>
<accession>A0A914DMU7</accession>
<protein>
    <submittedName>
        <fullName evidence="2">Uncharacterized protein</fullName>
    </submittedName>
</protein>